<organism evidence="3 4">
    <name type="scientific">Marinicauda pacifica</name>
    <dbReference type="NCBI Taxonomy" id="1133559"/>
    <lineage>
        <taxon>Bacteria</taxon>
        <taxon>Pseudomonadati</taxon>
        <taxon>Pseudomonadota</taxon>
        <taxon>Alphaproteobacteria</taxon>
        <taxon>Maricaulales</taxon>
        <taxon>Maricaulaceae</taxon>
        <taxon>Marinicauda</taxon>
    </lineage>
</organism>
<dbReference type="CDD" id="cd00531">
    <property type="entry name" value="NTF2_like"/>
    <property type="match status" value="1"/>
</dbReference>
<sequence length="226" mass="25725">MRAGRCARHRGRTGLPHHPASPHFQRHPCDLGRRPDRARRQRPFLRGYFMTANTLETLIAKQDIYDVLTNYARGVDRADGELLKSCYHADAIEEHGNTYNGPAHAYVDGAVARMAKLRHPMAHYLCNVNIDLQDDAKTAFVETYVLTFARFDDADGKANDTLTGGRLVDKFERRDGAWKIAHRKMALDWNRDAPQAEGWCLGMFDPSHPDLNMGTRGRGDLSYQRF</sequence>
<evidence type="ECO:0000256" key="1">
    <source>
        <dbReference type="SAM" id="MobiDB-lite"/>
    </source>
</evidence>
<feature type="compositionally biased region" description="Basic residues" evidence="1">
    <location>
        <begin position="1"/>
        <end position="12"/>
    </location>
</feature>
<evidence type="ECO:0000313" key="3">
    <source>
        <dbReference type="EMBL" id="TGY92959.1"/>
    </source>
</evidence>
<keyword evidence="4" id="KW-1185">Reference proteome</keyword>
<accession>A0A4V3RZ58</accession>
<protein>
    <submittedName>
        <fullName evidence="3">Nuclear transport factor 2 family protein</fullName>
    </submittedName>
</protein>
<dbReference type="Gene3D" id="3.10.450.50">
    <property type="match status" value="1"/>
</dbReference>
<dbReference type="EMBL" id="SRXV01000002">
    <property type="protein sequence ID" value="TGY92959.1"/>
    <property type="molecule type" value="Genomic_DNA"/>
</dbReference>
<dbReference type="Pfam" id="PF13577">
    <property type="entry name" value="SnoaL_4"/>
    <property type="match status" value="1"/>
</dbReference>
<dbReference type="InterPro" id="IPR037401">
    <property type="entry name" value="SnoaL-like"/>
</dbReference>
<feature type="domain" description="SnoaL-like" evidence="2">
    <location>
        <begin position="57"/>
        <end position="184"/>
    </location>
</feature>
<name>A0A4V3RZ58_9PROT</name>
<dbReference type="InterPro" id="IPR032710">
    <property type="entry name" value="NTF2-like_dom_sf"/>
</dbReference>
<evidence type="ECO:0000259" key="2">
    <source>
        <dbReference type="Pfam" id="PF13577"/>
    </source>
</evidence>
<gene>
    <name evidence="3" type="ORF">E5162_07785</name>
</gene>
<comment type="caution">
    <text evidence="3">The sequence shown here is derived from an EMBL/GenBank/DDBJ whole genome shotgun (WGS) entry which is preliminary data.</text>
</comment>
<reference evidence="3 4" key="1">
    <citation type="journal article" date="2013" name="Int. J. Syst. Evol. Microbiol.">
        <title>Marinicauda pacifica gen. nov., sp. nov., a prosthecate alphaproteobacterium of the family Hyphomonadaceae isolated from deep seawater.</title>
        <authorList>
            <person name="Zhang X.Y."/>
            <person name="Li G.W."/>
            <person name="Wang C.S."/>
            <person name="Zhang Y.J."/>
            <person name="Xu X.W."/>
            <person name="Li H."/>
            <person name="Liu A."/>
            <person name="Liu C."/>
            <person name="Xie B.B."/>
            <person name="Qin Q.L."/>
            <person name="Xu Z."/>
            <person name="Chen X.L."/>
            <person name="Zhou B.C."/>
            <person name="Zhang Y.Z."/>
        </authorList>
    </citation>
    <scope>NUCLEOTIDE SEQUENCE [LARGE SCALE GENOMIC DNA]</scope>
    <source>
        <strain evidence="3 4">P-1 km-3</strain>
    </source>
</reference>
<proteinExistence type="predicted"/>
<dbReference type="SUPFAM" id="SSF54427">
    <property type="entry name" value="NTF2-like"/>
    <property type="match status" value="1"/>
</dbReference>
<dbReference type="AlphaFoldDB" id="A0A4V3RZ58"/>
<feature type="region of interest" description="Disordered" evidence="1">
    <location>
        <begin position="1"/>
        <end position="36"/>
    </location>
</feature>
<evidence type="ECO:0000313" key="4">
    <source>
        <dbReference type="Proteomes" id="UP000305451"/>
    </source>
</evidence>
<dbReference type="Proteomes" id="UP000305451">
    <property type="component" value="Unassembled WGS sequence"/>
</dbReference>